<proteinExistence type="predicted"/>
<dbReference type="EMBL" id="CAJPDS010000006">
    <property type="protein sequence ID" value="CAF9908218.1"/>
    <property type="molecule type" value="Genomic_DNA"/>
</dbReference>
<accession>A0A8H3EPN0</accession>
<feature type="region of interest" description="Disordered" evidence="1">
    <location>
        <begin position="166"/>
        <end position="280"/>
    </location>
</feature>
<dbReference type="AlphaFoldDB" id="A0A8H3EPN0"/>
<organism evidence="2 3">
    <name type="scientific">Heterodermia speciosa</name>
    <dbReference type="NCBI Taxonomy" id="116794"/>
    <lineage>
        <taxon>Eukaryota</taxon>
        <taxon>Fungi</taxon>
        <taxon>Dikarya</taxon>
        <taxon>Ascomycota</taxon>
        <taxon>Pezizomycotina</taxon>
        <taxon>Lecanoromycetes</taxon>
        <taxon>OSLEUM clade</taxon>
        <taxon>Lecanoromycetidae</taxon>
        <taxon>Caliciales</taxon>
        <taxon>Physciaceae</taxon>
        <taxon>Heterodermia</taxon>
    </lineage>
</organism>
<feature type="compositionally biased region" description="Basic and acidic residues" evidence="1">
    <location>
        <begin position="415"/>
        <end position="428"/>
    </location>
</feature>
<feature type="compositionally biased region" description="Basic and acidic residues" evidence="1">
    <location>
        <begin position="470"/>
        <end position="482"/>
    </location>
</feature>
<comment type="caution">
    <text evidence="2">The sequence shown here is derived from an EMBL/GenBank/DDBJ whole genome shotgun (WGS) entry which is preliminary data.</text>
</comment>
<protein>
    <submittedName>
        <fullName evidence="2">Uncharacterized protein</fullName>
    </submittedName>
</protein>
<dbReference type="Proteomes" id="UP000664521">
    <property type="component" value="Unassembled WGS sequence"/>
</dbReference>
<dbReference type="OrthoDB" id="5415512at2759"/>
<evidence type="ECO:0000313" key="2">
    <source>
        <dbReference type="EMBL" id="CAF9908218.1"/>
    </source>
</evidence>
<feature type="region of interest" description="Disordered" evidence="1">
    <location>
        <begin position="398"/>
        <end position="444"/>
    </location>
</feature>
<name>A0A8H3EPN0_9LECA</name>
<feature type="compositionally biased region" description="Basic residues" evidence="1">
    <location>
        <begin position="318"/>
        <end position="329"/>
    </location>
</feature>
<evidence type="ECO:0000313" key="3">
    <source>
        <dbReference type="Proteomes" id="UP000664521"/>
    </source>
</evidence>
<feature type="region of interest" description="Disordered" evidence="1">
    <location>
        <begin position="315"/>
        <end position="346"/>
    </location>
</feature>
<gene>
    <name evidence="2" type="ORF">HETSPECPRED_008019</name>
</gene>
<feature type="compositionally biased region" description="Basic residues" evidence="1">
    <location>
        <begin position="483"/>
        <end position="492"/>
    </location>
</feature>
<feature type="compositionally biased region" description="Basic and acidic residues" evidence="1">
    <location>
        <begin position="330"/>
        <end position="346"/>
    </location>
</feature>
<feature type="region of interest" description="Disordered" evidence="1">
    <location>
        <begin position="458"/>
        <end position="526"/>
    </location>
</feature>
<feature type="region of interest" description="Disordered" evidence="1">
    <location>
        <begin position="566"/>
        <end position="607"/>
    </location>
</feature>
<sequence length="628" mass="72129">MTSLAFPLVQLDGTVYINNEADIVDITRANPGQTFVGILPGHRRPAFVRKRRKSGSCFTDLFRPKRSHSSEHFYYSYTGSNPPPHHLNRPPSPHHTKIVTESPIIVTSGASTLPTSDYLRYVRPPARLAKHTCGSCGKFRSNTYCKSHPLAEGEEPKPSLCRKCVHDKTSSGNSDRSYENYVKERKRRRRRQIREADEESYERYLKAQKRRRASSMSDSYERYRETRSYQSRRSGYTESREESSHSSNEGPRARPRRIIYVESSDSRRRARSSSADESIVSVSFKRAAPRPLRQQSRSRSSAEEVRIVRSILRESPRPRARSSPYRHRYRSESRSEGSVRFDLPPREREPRKYRVLDYDGESGPYMRVARNSLRSRSYSTESVRGRTREVDRSTIVEGTGDRFQGHSNNFRARREKVYQSKSPLERRNQASPSHSRRTVIAGNARYLERARDPDLESLAFMTGSRGRSLSSERRLLEREEASRRRRQRRSRSGGRASNAYSESHDDSQNNSAEPHHSYRRQASTPVRVSPLMQRLAMESSQDGENVHLEPPRREIEFAYVRPCTPSRGRTPFRQRNSSHPLPGDGTVIGSLPEDRPVDGLSIQNGPPPVLQSTLLDGIDSVLQKEINP</sequence>
<evidence type="ECO:0000256" key="1">
    <source>
        <dbReference type="SAM" id="MobiDB-lite"/>
    </source>
</evidence>
<keyword evidence="3" id="KW-1185">Reference proteome</keyword>
<feature type="compositionally biased region" description="Polar residues" evidence="1">
    <location>
        <begin position="228"/>
        <end position="237"/>
    </location>
</feature>
<reference evidence="2" key="1">
    <citation type="submission" date="2021-03" db="EMBL/GenBank/DDBJ databases">
        <authorList>
            <person name="Tagirdzhanova G."/>
        </authorList>
    </citation>
    <scope>NUCLEOTIDE SEQUENCE</scope>
</reference>